<dbReference type="EMBL" id="CP127294">
    <property type="protein sequence ID" value="WIX76947.1"/>
    <property type="molecule type" value="Genomic_DNA"/>
</dbReference>
<organism evidence="2 3">
    <name type="scientific">Amycolatopsis carbonis</name>
    <dbReference type="NCBI Taxonomy" id="715471"/>
    <lineage>
        <taxon>Bacteria</taxon>
        <taxon>Bacillati</taxon>
        <taxon>Actinomycetota</taxon>
        <taxon>Actinomycetes</taxon>
        <taxon>Pseudonocardiales</taxon>
        <taxon>Pseudonocardiaceae</taxon>
        <taxon>Amycolatopsis</taxon>
    </lineage>
</organism>
<reference evidence="2 3" key="1">
    <citation type="submission" date="2023-06" db="EMBL/GenBank/DDBJ databases">
        <authorList>
            <person name="Oyuntsetseg B."/>
            <person name="Kim S.B."/>
        </authorList>
    </citation>
    <scope>NUCLEOTIDE SEQUENCE [LARGE SCALE GENOMIC DNA]</scope>
    <source>
        <strain evidence="2 3">2-15</strain>
    </source>
</reference>
<sequence length="73" mass="8037">MKQGNDDAAGLLQHNLDGDDTSVDWPVQDMLGDTPSFQGSPMQGHVPTRRRPSRPRSSGEYEHVVFVSGREVS</sequence>
<dbReference type="AlphaFoldDB" id="A0A9Y2MVP5"/>
<evidence type="ECO:0000313" key="3">
    <source>
        <dbReference type="Proteomes" id="UP001236014"/>
    </source>
</evidence>
<dbReference type="KEGG" id="acab:QRX50_36835"/>
<dbReference type="RefSeq" id="WP_285967693.1">
    <property type="nucleotide sequence ID" value="NZ_CP127294.1"/>
</dbReference>
<accession>A0A9Y2MVP5</accession>
<feature type="region of interest" description="Disordered" evidence="1">
    <location>
        <begin position="1"/>
        <end position="73"/>
    </location>
</feature>
<gene>
    <name evidence="2" type="ORF">QRX50_36835</name>
</gene>
<evidence type="ECO:0000256" key="1">
    <source>
        <dbReference type="SAM" id="MobiDB-lite"/>
    </source>
</evidence>
<protein>
    <submittedName>
        <fullName evidence="2">Uncharacterized protein</fullName>
    </submittedName>
</protein>
<keyword evidence="3" id="KW-1185">Reference proteome</keyword>
<proteinExistence type="predicted"/>
<evidence type="ECO:0000313" key="2">
    <source>
        <dbReference type="EMBL" id="WIX76947.1"/>
    </source>
</evidence>
<dbReference type="Proteomes" id="UP001236014">
    <property type="component" value="Chromosome"/>
</dbReference>
<name>A0A9Y2MVP5_9PSEU</name>